<feature type="transmembrane region" description="Helical" evidence="1">
    <location>
        <begin position="21"/>
        <end position="42"/>
    </location>
</feature>
<accession>A0ABT8D291</accession>
<evidence type="ECO:0000256" key="1">
    <source>
        <dbReference type="SAM" id="Phobius"/>
    </source>
</evidence>
<keyword evidence="4" id="KW-1185">Reference proteome</keyword>
<protein>
    <submittedName>
        <fullName evidence="3">Septum formation initiator family protein</fullName>
    </submittedName>
</protein>
<dbReference type="Pfam" id="PF04977">
    <property type="entry name" value="DivIC"/>
    <property type="match status" value="1"/>
</dbReference>
<reference evidence="3" key="3">
    <citation type="submission" date="2023-06" db="EMBL/GenBank/DDBJ databases">
        <authorList>
            <person name="Lucena T."/>
            <person name="Sun Q."/>
        </authorList>
    </citation>
    <scope>NUCLEOTIDE SEQUENCE</scope>
    <source>
        <strain evidence="3">CECT 7184</strain>
    </source>
</reference>
<keyword evidence="1" id="KW-0812">Transmembrane</keyword>
<comment type="caution">
    <text evidence="3">The sequence shown here is derived from an EMBL/GenBank/DDBJ whole genome shotgun (WGS) entry which is preliminary data.</text>
</comment>
<dbReference type="EMBL" id="JAUFQU010000035">
    <property type="protein sequence ID" value="MDN3709432.1"/>
    <property type="molecule type" value="Genomic_DNA"/>
</dbReference>
<evidence type="ECO:0000313" key="2">
    <source>
        <dbReference type="EMBL" id="MDN3705663.1"/>
    </source>
</evidence>
<proteinExistence type="predicted"/>
<keyword evidence="1" id="KW-1133">Transmembrane helix</keyword>
<dbReference type="InterPro" id="IPR007060">
    <property type="entry name" value="FtsL/DivIC"/>
</dbReference>
<evidence type="ECO:0000313" key="4">
    <source>
        <dbReference type="Proteomes" id="UP001242368"/>
    </source>
</evidence>
<organism evidence="3 4">
    <name type="scientific">Paenimyroides ceti</name>
    <dbReference type="NCBI Taxonomy" id="395087"/>
    <lineage>
        <taxon>Bacteria</taxon>
        <taxon>Pseudomonadati</taxon>
        <taxon>Bacteroidota</taxon>
        <taxon>Flavobacteriia</taxon>
        <taxon>Flavobacteriales</taxon>
        <taxon>Flavobacteriaceae</taxon>
        <taxon>Paenimyroides</taxon>
    </lineage>
</organism>
<keyword evidence="1" id="KW-0472">Membrane</keyword>
<reference evidence="4" key="2">
    <citation type="journal article" date="2019" name="Int. J. Syst. Evol. Microbiol.">
        <title>The Global Catalogue of Microorganisms (GCM) 10K type strain sequencing project: providing services to taxonomists for standard genome sequencing and annotation.</title>
        <authorList>
            <consortium name="The Broad Institute Genomics Platform"/>
            <consortium name="The Broad Institute Genome Sequencing Center for Infectious Disease"/>
            <person name="Wu L."/>
            <person name="Ma J."/>
        </authorList>
    </citation>
    <scope>NUCLEOTIDE SEQUENCE [LARGE SCALE GENOMIC DNA]</scope>
    <source>
        <strain evidence="4">CECT 7184</strain>
    </source>
</reference>
<name>A0ABT8D291_9FLAO</name>
<sequence>MKRKIAALITQYPLLKWLTNRFVLVTLFFVIWLVFFDTYSLFDQREIDKEINKLEDNKAYYQEEIHKDEVYINKLHKMEEVEKYAREKYYMKRDNEDIYIIEMDNGNDAASDESTK</sequence>
<reference evidence="3" key="1">
    <citation type="journal article" date="2014" name="Int. J. Syst. Evol. Microbiol.">
        <title>Complete genome of a new Firmicutes species belonging to the dominant human colonic microbiota ('Ruminococcus bicirculans') reveals two chromosomes and a selective capacity to utilize plant glucans.</title>
        <authorList>
            <consortium name="NISC Comparative Sequencing Program"/>
            <person name="Wegmann U."/>
            <person name="Louis P."/>
            <person name="Goesmann A."/>
            <person name="Henrissat B."/>
            <person name="Duncan S.H."/>
            <person name="Flint H.J."/>
        </authorList>
    </citation>
    <scope>NUCLEOTIDE SEQUENCE</scope>
    <source>
        <strain evidence="3">CECT 7184</strain>
    </source>
</reference>
<evidence type="ECO:0000313" key="3">
    <source>
        <dbReference type="EMBL" id="MDN3709432.1"/>
    </source>
</evidence>
<dbReference type="Proteomes" id="UP001242368">
    <property type="component" value="Unassembled WGS sequence"/>
</dbReference>
<dbReference type="RefSeq" id="WP_290361823.1">
    <property type="nucleotide sequence ID" value="NZ_JAUFQU010000001.1"/>
</dbReference>
<gene>
    <name evidence="2" type="ORF">QW060_00770</name>
    <name evidence="3" type="ORF">QW060_20700</name>
</gene>
<dbReference type="EMBL" id="JAUFQU010000001">
    <property type="protein sequence ID" value="MDN3705663.1"/>
    <property type="molecule type" value="Genomic_DNA"/>
</dbReference>